<evidence type="ECO:0000313" key="2">
    <source>
        <dbReference type="Proteomes" id="UP000241426"/>
    </source>
</evidence>
<dbReference type="EMBL" id="PYNF01000044">
    <property type="protein sequence ID" value="PSU89790.1"/>
    <property type="molecule type" value="Genomic_DNA"/>
</dbReference>
<gene>
    <name evidence="1" type="ORF">C9J27_24215</name>
</gene>
<evidence type="ECO:0000313" key="1">
    <source>
        <dbReference type="EMBL" id="PSU89790.1"/>
    </source>
</evidence>
<protein>
    <submittedName>
        <fullName evidence="1">Uncharacterized protein</fullName>
    </submittedName>
</protein>
<dbReference type="Proteomes" id="UP000241426">
    <property type="component" value="Unassembled WGS sequence"/>
</dbReference>
<dbReference type="RefSeq" id="WP_107290169.1">
    <property type="nucleotide sequence ID" value="NZ_PYNF01000044.1"/>
</dbReference>
<dbReference type="AlphaFoldDB" id="A0A2T3KB09"/>
<sequence>MKSDIVNSQKPVVAGIIDTKTGEFSEMTCNPSAKARLRLKVRDELNPVHGKDAFVVFEFGGVLGIDRIKRAISSANESAVKELEKLYLKFQIHQSEESLARINVKLSLAKKTLEECLGLYDSKQVAARELIESLFSNEIDEISSASSGVSFTISKQKKMLKQLDNH</sequence>
<accession>A0A2T3KB09</accession>
<reference evidence="1 2" key="1">
    <citation type="submission" date="2018-01" db="EMBL/GenBank/DDBJ databases">
        <title>Whole genome sequencing of Histamine producing bacteria.</title>
        <authorList>
            <person name="Butler K."/>
        </authorList>
    </citation>
    <scope>NUCLEOTIDE SEQUENCE [LARGE SCALE GENOMIC DNA]</scope>
    <source>
        <strain evidence="1 2">FS-7.2</strain>
    </source>
</reference>
<organism evidence="1 2">
    <name type="scientific">Photobacterium kishitanii</name>
    <dbReference type="NCBI Taxonomy" id="318456"/>
    <lineage>
        <taxon>Bacteria</taxon>
        <taxon>Pseudomonadati</taxon>
        <taxon>Pseudomonadota</taxon>
        <taxon>Gammaproteobacteria</taxon>
        <taxon>Vibrionales</taxon>
        <taxon>Vibrionaceae</taxon>
        <taxon>Photobacterium</taxon>
    </lineage>
</organism>
<name>A0A2T3KB09_9GAMM</name>
<proteinExistence type="predicted"/>
<comment type="caution">
    <text evidence="1">The sequence shown here is derived from an EMBL/GenBank/DDBJ whole genome shotgun (WGS) entry which is preliminary data.</text>
</comment>